<dbReference type="GO" id="GO:0006405">
    <property type="term" value="P:RNA export from nucleus"/>
    <property type="evidence" value="ECO:0007669"/>
    <property type="project" value="TreeGrafter"/>
</dbReference>
<dbReference type="GO" id="GO:0036228">
    <property type="term" value="P:protein localization to nuclear inner membrane"/>
    <property type="evidence" value="ECO:0007669"/>
    <property type="project" value="TreeGrafter"/>
</dbReference>
<dbReference type="WBParaSite" id="SBAD_0000722301-mRNA-1">
    <property type="protein sequence ID" value="SBAD_0000722301-mRNA-1"/>
    <property type="gene ID" value="SBAD_0000722301"/>
</dbReference>
<dbReference type="Proteomes" id="UP000270296">
    <property type="component" value="Unassembled WGS sequence"/>
</dbReference>
<keyword evidence="2" id="KW-0813">Transport</keyword>
<dbReference type="PANTHER" id="PTHR10350:SF6">
    <property type="entry name" value="NUCLEAR PORE COMPLEX PROTEIN NUP155"/>
    <property type="match status" value="1"/>
</dbReference>
<accession>A0A183ITL1</accession>
<evidence type="ECO:0000256" key="1">
    <source>
        <dbReference type="ARBA" id="ARBA00004123"/>
    </source>
</evidence>
<reference evidence="7" key="1">
    <citation type="submission" date="2016-06" db="UniProtKB">
        <authorList>
            <consortium name="WormBaseParasite"/>
        </authorList>
    </citation>
    <scope>IDENTIFICATION</scope>
</reference>
<dbReference type="GO" id="GO:0006606">
    <property type="term" value="P:protein import into nucleus"/>
    <property type="evidence" value="ECO:0007669"/>
    <property type="project" value="TreeGrafter"/>
</dbReference>
<dbReference type="InterPro" id="IPR004870">
    <property type="entry name" value="Nucleoporin_Nup155"/>
</dbReference>
<name>A0A183ITL1_9BILA</name>
<dbReference type="PANTHER" id="PTHR10350">
    <property type="entry name" value="NUCLEAR PORE COMPLEX PROTEIN NUP155"/>
    <property type="match status" value="1"/>
</dbReference>
<dbReference type="Pfam" id="PF03177">
    <property type="entry name" value="Nucleoporin_C"/>
    <property type="match status" value="1"/>
</dbReference>
<reference evidence="5 6" key="2">
    <citation type="submission" date="2018-11" db="EMBL/GenBank/DDBJ databases">
        <authorList>
            <consortium name="Pathogen Informatics"/>
        </authorList>
    </citation>
    <scope>NUCLEOTIDE SEQUENCE [LARGE SCALE GENOMIC DNA]</scope>
</reference>
<dbReference type="AlphaFoldDB" id="A0A183ITL1"/>
<evidence type="ECO:0000313" key="7">
    <source>
        <dbReference type="WBParaSite" id="SBAD_0000722301-mRNA-1"/>
    </source>
</evidence>
<proteinExistence type="predicted"/>
<evidence type="ECO:0000259" key="4">
    <source>
        <dbReference type="Pfam" id="PF03177"/>
    </source>
</evidence>
<sequence>MYFSCVYEDYFPPPGSVIRPVTLRLVHLRLPPGFSANSRLPRPSNVHMCHFSEGTTVLVQMSDGTNDLLTIYSSDCFGTQSKMIENVIEIPLCGRTWDLARVPPRNSMNTQALEFRNEYVIITAQGIQKFEKMRCIDFLRQILFNYGPESQQVQSFFKFNKVKNGCAITCDSSRPVLAHDGRVDMPSNFLSLTTKCANESAPGLLKICFSSRHNAFYIYLSRLIGSLLDKCMVYEKDIKDASGMVCKMLESSLTPIELRSLTESINAFLAFFKVDMLMPHLIPDVAQRSAQRRCVTANSSQRLGTTVRFDSPTSSIERPTRQEMLQAFKLERQSLILLSDFLRQCSEVLNLWFLLCAHQFNVVVSSMSPERREFLKKCTLRTLVVDGREI</sequence>
<dbReference type="Gene3D" id="1.20.58.1780">
    <property type="match status" value="1"/>
</dbReference>
<comment type="subcellular location">
    <subcellularLocation>
        <location evidence="1">Nucleus</location>
    </subcellularLocation>
</comment>
<evidence type="ECO:0000256" key="2">
    <source>
        <dbReference type="ARBA" id="ARBA00022448"/>
    </source>
</evidence>
<dbReference type="InterPro" id="IPR007187">
    <property type="entry name" value="Nucleoporin_Nup133/Nup155_C"/>
</dbReference>
<dbReference type="GO" id="GO:0017056">
    <property type="term" value="F:structural constituent of nuclear pore"/>
    <property type="evidence" value="ECO:0007669"/>
    <property type="project" value="InterPro"/>
</dbReference>
<dbReference type="OrthoDB" id="338970at2759"/>
<dbReference type="EMBL" id="UZAM01010193">
    <property type="protein sequence ID" value="VDP11292.1"/>
    <property type="molecule type" value="Genomic_DNA"/>
</dbReference>
<feature type="domain" description="Nucleoporin Nup133/Nup155-like C-terminal" evidence="4">
    <location>
        <begin position="210"/>
        <end position="389"/>
    </location>
</feature>
<protein>
    <submittedName>
        <fullName evidence="7">Anaphase-promoting complex subunit 1</fullName>
    </submittedName>
</protein>
<dbReference type="GO" id="GO:0000972">
    <property type="term" value="P:transcription-dependent tethering of RNA polymerase II gene DNA at nuclear periphery"/>
    <property type="evidence" value="ECO:0007669"/>
    <property type="project" value="TreeGrafter"/>
</dbReference>
<gene>
    <name evidence="5" type="ORF">SBAD_LOCUS6958</name>
</gene>
<evidence type="ECO:0000313" key="5">
    <source>
        <dbReference type="EMBL" id="VDP11292.1"/>
    </source>
</evidence>
<keyword evidence="3" id="KW-0539">Nucleus</keyword>
<evidence type="ECO:0000313" key="6">
    <source>
        <dbReference type="Proteomes" id="UP000270296"/>
    </source>
</evidence>
<dbReference type="GO" id="GO:0044611">
    <property type="term" value="C:nuclear pore inner ring"/>
    <property type="evidence" value="ECO:0007669"/>
    <property type="project" value="TreeGrafter"/>
</dbReference>
<evidence type="ECO:0000256" key="3">
    <source>
        <dbReference type="ARBA" id="ARBA00023242"/>
    </source>
</evidence>
<organism evidence="7">
    <name type="scientific">Soboliphyme baturini</name>
    <dbReference type="NCBI Taxonomy" id="241478"/>
    <lineage>
        <taxon>Eukaryota</taxon>
        <taxon>Metazoa</taxon>
        <taxon>Ecdysozoa</taxon>
        <taxon>Nematoda</taxon>
        <taxon>Enoplea</taxon>
        <taxon>Dorylaimia</taxon>
        <taxon>Dioctophymatida</taxon>
        <taxon>Dioctophymatoidea</taxon>
        <taxon>Soboliphymatidae</taxon>
        <taxon>Soboliphyme</taxon>
    </lineage>
</organism>
<keyword evidence="6" id="KW-1185">Reference proteome</keyword>